<reference evidence="1 2" key="1">
    <citation type="submission" date="2023-06" db="EMBL/GenBank/DDBJ databases">
        <title>Aquibacillus rhizosphaerae LR5S19.</title>
        <authorList>
            <person name="Sun J.-Q."/>
        </authorList>
    </citation>
    <scope>NUCLEOTIDE SEQUENCE [LARGE SCALE GENOMIC DNA]</scope>
    <source>
        <strain evidence="1 2">LR5S19</strain>
    </source>
</reference>
<gene>
    <name evidence="1" type="ORF">QQS35_20675</name>
</gene>
<evidence type="ECO:0000313" key="2">
    <source>
        <dbReference type="Proteomes" id="UP001235343"/>
    </source>
</evidence>
<name>A0ABT7LBP5_9BACI</name>
<evidence type="ECO:0000313" key="1">
    <source>
        <dbReference type="EMBL" id="MDL4842854.1"/>
    </source>
</evidence>
<accession>A0ABT7LBP5</accession>
<protein>
    <submittedName>
        <fullName evidence="1">Competence protein ComK</fullName>
    </submittedName>
</protein>
<dbReference type="EMBL" id="JASTZU010000063">
    <property type="protein sequence ID" value="MDL4842854.1"/>
    <property type="molecule type" value="Genomic_DNA"/>
</dbReference>
<comment type="caution">
    <text evidence="1">The sequence shown here is derived from an EMBL/GenBank/DDBJ whole genome shotgun (WGS) entry which is preliminary data.</text>
</comment>
<proteinExistence type="predicted"/>
<dbReference type="Proteomes" id="UP001235343">
    <property type="component" value="Unassembled WGS sequence"/>
</dbReference>
<organism evidence="1 2">
    <name type="scientific">Aquibacillus rhizosphaerae</name>
    <dbReference type="NCBI Taxonomy" id="3051431"/>
    <lineage>
        <taxon>Bacteria</taxon>
        <taxon>Bacillati</taxon>
        <taxon>Bacillota</taxon>
        <taxon>Bacilli</taxon>
        <taxon>Bacillales</taxon>
        <taxon>Bacillaceae</taxon>
        <taxon>Aquibacillus</taxon>
    </lineage>
</organism>
<keyword evidence="2" id="KW-1185">Reference proteome</keyword>
<sequence length="117" mass="13303">MTSRGRQEGTKNVCGITHKSPISIDHSSGMYFFPTSSPQNPNCSWISHSHIDQINRAPDHCTTIIFKNGRTVTLPVSHGSMQNQVQRTAQFRYLLQNRIKYVLKSKHYTDVVAEPFV</sequence>
<dbReference type="RefSeq" id="WP_285934559.1">
    <property type="nucleotide sequence ID" value="NZ_JASTZU010000063.1"/>
</dbReference>
<dbReference type="Pfam" id="PF06338">
    <property type="entry name" value="ComK"/>
    <property type="match status" value="1"/>
</dbReference>
<dbReference type="InterPro" id="IPR010461">
    <property type="entry name" value="ComK"/>
</dbReference>